<dbReference type="InterPro" id="IPR029052">
    <property type="entry name" value="Metallo-depent_PP-like"/>
</dbReference>
<dbReference type="Proteomes" id="UP000199615">
    <property type="component" value="Unassembled WGS sequence"/>
</dbReference>
<accession>A0A1H8TSX7</accession>
<dbReference type="OrthoDB" id="8132905at2"/>
<gene>
    <name evidence="2" type="ORF">SAMN05444123_106104</name>
</gene>
<evidence type="ECO:0000313" key="2">
    <source>
        <dbReference type="EMBL" id="SEO94007.1"/>
    </source>
</evidence>
<dbReference type="SUPFAM" id="SSF56300">
    <property type="entry name" value="Metallo-dependent phosphatases"/>
    <property type="match status" value="1"/>
</dbReference>
<dbReference type="Gene3D" id="3.60.21.10">
    <property type="match status" value="1"/>
</dbReference>
<protein>
    <submittedName>
        <fullName evidence="2">Metallophosphoesterase, RPA4764 family</fullName>
    </submittedName>
</protein>
<dbReference type="InterPro" id="IPR006311">
    <property type="entry name" value="TAT_signal"/>
</dbReference>
<dbReference type="NCBIfam" id="TIGR03768">
    <property type="entry name" value="RPA4764"/>
    <property type="match status" value="1"/>
</dbReference>
<evidence type="ECO:0000313" key="3">
    <source>
        <dbReference type="Proteomes" id="UP000199615"/>
    </source>
</evidence>
<dbReference type="InterPro" id="IPR022507">
    <property type="entry name" value="Metallophosphoesterase_RPA4764"/>
</dbReference>
<keyword evidence="3" id="KW-1185">Reference proteome</keyword>
<dbReference type="AlphaFoldDB" id="A0A1H8TSX7"/>
<name>A0A1H8TSX7_9BRAD</name>
<dbReference type="PROSITE" id="PS51318">
    <property type="entry name" value="TAT"/>
    <property type="match status" value="1"/>
</dbReference>
<sequence length="662" mass="72551">MNHRDLSVGPSGGVLATRRSFLQSSTAFIGAVSLGVPFGGPAWASEPRRYPIETPAVTTKERMIAFPATRTPGLKKTELNQVARYKDLGYGEWSFGSGLPVVQRTDLMSAGYQKPANAARTRLLKFFSFSDVHITDKEAPNQLIAFQQTEPAAASNTSIYSPVMLYSTQVLDAAVQTVNDLHQRDPFDFGIALGDACNSTSYNELRWYIDVLDGKPITPSSGKHRGKDSIDFQMPFQAAGFAKDLPWYQVLGNHDHFMIGSFPVDADPSMGLRQTYTADKVWAVGDLLRPNLAGFPALFDYRKLKAEPAFYPGVIDGASPYGAIIHAGRADDPAFNGQPPQIDADPLRRPLLRAEWLAEFRDTTTSPKGHGFDLVDRASAVDGFACYSFLPKADLPLKVIVLDVTQSEQDGSRDIHGHGFLDARRWEWLKAELARGQADNQLMIIANHIPIGVSPIGSEMEWWMGDANAAPGFANAVDLAGLVQTLQATPNLLMWIAGHRHMNVVKAFPSADPNRPEQGFWQVETCSLRDFPQQFRTFEITLNADYTVSIEAVNVDVAAAEGTPAAQSRKYAIATQQIIQNDITFNSRNYATAGGRGTLQVPSMDPTRPQSDDPKATDPSIQFVDLSTAAKPVPYHASSNVELLKQLSPEMVSVLKRAVPLR</sequence>
<feature type="region of interest" description="Disordered" evidence="1">
    <location>
        <begin position="594"/>
        <end position="619"/>
    </location>
</feature>
<dbReference type="EMBL" id="FODT01000006">
    <property type="protein sequence ID" value="SEO94007.1"/>
    <property type="molecule type" value="Genomic_DNA"/>
</dbReference>
<organism evidence="2 3">
    <name type="scientific">Rhodopseudomonas pseudopalustris</name>
    <dbReference type="NCBI Taxonomy" id="1513892"/>
    <lineage>
        <taxon>Bacteria</taxon>
        <taxon>Pseudomonadati</taxon>
        <taxon>Pseudomonadota</taxon>
        <taxon>Alphaproteobacteria</taxon>
        <taxon>Hyphomicrobiales</taxon>
        <taxon>Nitrobacteraceae</taxon>
        <taxon>Rhodopseudomonas</taxon>
    </lineage>
</organism>
<evidence type="ECO:0000256" key="1">
    <source>
        <dbReference type="SAM" id="MobiDB-lite"/>
    </source>
</evidence>
<proteinExistence type="predicted"/>
<reference evidence="3" key="1">
    <citation type="submission" date="2016-10" db="EMBL/GenBank/DDBJ databases">
        <authorList>
            <person name="Varghese N."/>
            <person name="Submissions S."/>
        </authorList>
    </citation>
    <scope>NUCLEOTIDE SEQUENCE [LARGE SCALE GENOMIC DNA]</scope>
    <source>
        <strain evidence="3">DSM 123</strain>
    </source>
</reference>
<dbReference type="RefSeq" id="WP_092684360.1">
    <property type="nucleotide sequence ID" value="NZ_FODT01000006.1"/>
</dbReference>